<evidence type="ECO:0000313" key="4">
    <source>
        <dbReference type="Proteomes" id="UP000507245"/>
    </source>
</evidence>
<reference evidence="4" key="1">
    <citation type="journal article" date="2020" name="Genome Biol.">
        <title>Gamete binning: chromosome-level and haplotype-resolved genome assembly enabled by high-throughput single-cell sequencing of gamete genomes.</title>
        <authorList>
            <person name="Campoy J.A."/>
            <person name="Sun H."/>
            <person name="Goel M."/>
            <person name="Jiao W.-B."/>
            <person name="Folz-Donahue K."/>
            <person name="Wang N."/>
            <person name="Rubio M."/>
            <person name="Liu C."/>
            <person name="Kukat C."/>
            <person name="Ruiz D."/>
            <person name="Huettel B."/>
            <person name="Schneeberger K."/>
        </authorList>
    </citation>
    <scope>NUCLEOTIDE SEQUENCE [LARGE SCALE GENOMIC DNA]</scope>
    <source>
        <strain evidence="4">cv. Rojo Pasion</strain>
    </source>
</reference>
<evidence type="ECO:0000313" key="2">
    <source>
        <dbReference type="EMBL" id="CAB4308923.1"/>
    </source>
</evidence>
<protein>
    <submittedName>
        <fullName evidence="2">Uncharacterized protein</fullName>
    </submittedName>
</protein>
<reference evidence="2 3" key="2">
    <citation type="submission" date="2020-05" db="EMBL/GenBank/DDBJ databases">
        <authorList>
            <person name="Campoy J."/>
            <person name="Schneeberger K."/>
            <person name="Spophaly S."/>
        </authorList>
    </citation>
    <scope>NUCLEOTIDE SEQUENCE [LARGE SCALE GENOMIC DNA]</scope>
    <source>
        <strain evidence="2">PruArmRojPasFocal</strain>
    </source>
</reference>
<dbReference type="EMBL" id="CAEKDK010000004">
    <property type="protein sequence ID" value="CAB4278516.1"/>
    <property type="molecule type" value="Genomic_DNA"/>
</dbReference>
<dbReference type="EMBL" id="CAEKKB010000004">
    <property type="protein sequence ID" value="CAB4308923.1"/>
    <property type="molecule type" value="Genomic_DNA"/>
</dbReference>
<dbReference type="Proteomes" id="UP000507245">
    <property type="component" value="Unassembled WGS sequence"/>
</dbReference>
<dbReference type="Proteomes" id="UP000507222">
    <property type="component" value="Unassembled WGS sequence"/>
</dbReference>
<accession>A0A6J5X8P7</accession>
<evidence type="ECO:0000313" key="1">
    <source>
        <dbReference type="EMBL" id="CAB4278516.1"/>
    </source>
</evidence>
<dbReference type="AlphaFoldDB" id="A0A6J5X8P7"/>
<gene>
    <name evidence="1" type="ORF">CURHAP_LOCUS29603</name>
    <name evidence="2" type="ORF">ORAREDHAP_LOCUS29238</name>
</gene>
<proteinExistence type="predicted"/>
<sequence length="99" mass="11041">MLPSYSRRLDHVGTNCALKSRGLKVEQYGKWKIAVKEVYSIFAENGMKGRRFSLGDDNSSSVALVHKGCSFEHKRGGYPVLLGLSRLPSLSMMMGEGMW</sequence>
<keyword evidence="4" id="KW-1185">Reference proteome</keyword>
<name>A0A6J5X8P7_PRUAR</name>
<organism evidence="2 4">
    <name type="scientific">Prunus armeniaca</name>
    <name type="common">Apricot</name>
    <name type="synonym">Armeniaca vulgaris</name>
    <dbReference type="NCBI Taxonomy" id="36596"/>
    <lineage>
        <taxon>Eukaryota</taxon>
        <taxon>Viridiplantae</taxon>
        <taxon>Streptophyta</taxon>
        <taxon>Embryophyta</taxon>
        <taxon>Tracheophyta</taxon>
        <taxon>Spermatophyta</taxon>
        <taxon>Magnoliopsida</taxon>
        <taxon>eudicotyledons</taxon>
        <taxon>Gunneridae</taxon>
        <taxon>Pentapetalae</taxon>
        <taxon>rosids</taxon>
        <taxon>fabids</taxon>
        <taxon>Rosales</taxon>
        <taxon>Rosaceae</taxon>
        <taxon>Amygdaloideae</taxon>
        <taxon>Amygdaleae</taxon>
        <taxon>Prunus</taxon>
    </lineage>
</organism>
<evidence type="ECO:0000313" key="3">
    <source>
        <dbReference type="Proteomes" id="UP000507222"/>
    </source>
</evidence>